<gene>
    <name evidence="1" type="ORF">GQX73_g5898</name>
</gene>
<dbReference type="EMBL" id="WUBL01000063">
    <property type="protein sequence ID" value="KAF2967681.1"/>
    <property type="molecule type" value="Genomic_DNA"/>
</dbReference>
<dbReference type="Proteomes" id="UP000481858">
    <property type="component" value="Unassembled WGS sequence"/>
</dbReference>
<protein>
    <submittedName>
        <fullName evidence="1">Uncharacterized protein</fullName>
    </submittedName>
</protein>
<dbReference type="AlphaFoldDB" id="A0A7C8IMR9"/>
<evidence type="ECO:0000313" key="2">
    <source>
        <dbReference type="Proteomes" id="UP000481858"/>
    </source>
</evidence>
<keyword evidence="2" id="KW-1185">Reference proteome</keyword>
<comment type="caution">
    <text evidence="1">The sequence shown here is derived from an EMBL/GenBank/DDBJ whole genome shotgun (WGS) entry which is preliminary data.</text>
</comment>
<evidence type="ECO:0000313" key="1">
    <source>
        <dbReference type="EMBL" id="KAF2967681.1"/>
    </source>
</evidence>
<dbReference type="InParanoid" id="A0A7C8IMR9"/>
<accession>A0A7C8IMR9</accession>
<dbReference type="OrthoDB" id="4765810at2759"/>
<sequence>MCFYEYEFWQCGHITKSDDGSRVSSNGDLSQPPLRHVPRDLIEKKLGDMCPRCCADLKIAEKRVKALTDFLSRHPGSTFMTNNNIFVNYPPEFLRMSAYVLDLEAEVFQAAIDDFSVTQKRLKPRFALRFLGVIRQVRENALYCFKGGNEATRQCLVEIVKEANHMIREIEEHDRAELELLAGLDAKAARLLDHLRDWHQKAEAQREALQKPKL</sequence>
<reference evidence="1 2" key="1">
    <citation type="submission" date="2019-12" db="EMBL/GenBank/DDBJ databases">
        <title>Draft genome sequence of the ascomycete Xylaria multiplex DSM 110363.</title>
        <authorList>
            <person name="Buettner E."/>
            <person name="Kellner H."/>
        </authorList>
    </citation>
    <scope>NUCLEOTIDE SEQUENCE [LARGE SCALE GENOMIC DNA]</scope>
    <source>
        <strain evidence="1 2">DSM 110363</strain>
    </source>
</reference>
<organism evidence="1 2">
    <name type="scientific">Xylaria multiplex</name>
    <dbReference type="NCBI Taxonomy" id="323545"/>
    <lineage>
        <taxon>Eukaryota</taxon>
        <taxon>Fungi</taxon>
        <taxon>Dikarya</taxon>
        <taxon>Ascomycota</taxon>
        <taxon>Pezizomycotina</taxon>
        <taxon>Sordariomycetes</taxon>
        <taxon>Xylariomycetidae</taxon>
        <taxon>Xylariales</taxon>
        <taxon>Xylariaceae</taxon>
        <taxon>Xylaria</taxon>
    </lineage>
</organism>
<proteinExistence type="predicted"/>
<name>A0A7C8IMR9_9PEZI</name>